<gene>
    <name evidence="4" type="ORF">EJA03_09205</name>
</gene>
<organism evidence="4 5">
    <name type="scientific">Vibrio pectenicida</name>
    <dbReference type="NCBI Taxonomy" id="62763"/>
    <lineage>
        <taxon>Bacteria</taxon>
        <taxon>Pseudomonadati</taxon>
        <taxon>Pseudomonadota</taxon>
        <taxon>Gammaproteobacteria</taxon>
        <taxon>Vibrionales</taxon>
        <taxon>Vibrionaceae</taxon>
        <taxon>Vibrio</taxon>
    </lineage>
</organism>
<dbReference type="InterPro" id="IPR016169">
    <property type="entry name" value="FAD-bd_PCMH_sub2"/>
</dbReference>
<dbReference type="SUPFAM" id="SSF55103">
    <property type="entry name" value="FAD-linked oxidases, C-terminal domain"/>
    <property type="match status" value="1"/>
</dbReference>
<evidence type="ECO:0000256" key="2">
    <source>
        <dbReference type="ARBA" id="ARBA00022827"/>
    </source>
</evidence>
<dbReference type="InterPro" id="IPR016167">
    <property type="entry name" value="FAD-bd_PCMH_sub1"/>
</dbReference>
<dbReference type="PANTHER" id="PTHR11748">
    <property type="entry name" value="D-LACTATE DEHYDROGENASE"/>
    <property type="match status" value="1"/>
</dbReference>
<dbReference type="OrthoDB" id="9811557at2"/>
<keyword evidence="1" id="KW-0285">Flavoprotein</keyword>
<keyword evidence="2" id="KW-0274">FAD</keyword>
<dbReference type="GO" id="GO:1903457">
    <property type="term" value="P:lactate catabolic process"/>
    <property type="evidence" value="ECO:0007669"/>
    <property type="project" value="TreeGrafter"/>
</dbReference>
<dbReference type="SUPFAM" id="SSF56176">
    <property type="entry name" value="FAD-binding/transporter-associated domain-like"/>
    <property type="match status" value="1"/>
</dbReference>
<dbReference type="Pfam" id="PF01565">
    <property type="entry name" value="FAD_binding_4"/>
    <property type="match status" value="1"/>
</dbReference>
<evidence type="ECO:0000259" key="3">
    <source>
        <dbReference type="PROSITE" id="PS51387"/>
    </source>
</evidence>
<evidence type="ECO:0000256" key="1">
    <source>
        <dbReference type="ARBA" id="ARBA00022630"/>
    </source>
</evidence>
<reference evidence="4 5" key="1">
    <citation type="submission" date="2018-12" db="EMBL/GenBank/DDBJ databases">
        <title>Genomic taxonomy of the Vibrionaceae family.</title>
        <authorList>
            <person name="Gomez-Gil B."/>
            <person name="Enciso-Ibarra K."/>
        </authorList>
    </citation>
    <scope>NUCLEOTIDE SEQUENCE [LARGE SCALE GENOMIC DNA]</scope>
    <source>
        <strain evidence="4 5">CAIM 594</strain>
    </source>
</reference>
<dbReference type="InterPro" id="IPR006094">
    <property type="entry name" value="Oxid_FAD_bind_N"/>
</dbReference>
<dbReference type="AlphaFoldDB" id="A0A3R9L2D4"/>
<keyword evidence="5" id="KW-1185">Reference proteome</keyword>
<dbReference type="InterPro" id="IPR016164">
    <property type="entry name" value="FAD-linked_Oxase-like_C"/>
</dbReference>
<dbReference type="PROSITE" id="PS51387">
    <property type="entry name" value="FAD_PCMH"/>
    <property type="match status" value="1"/>
</dbReference>
<proteinExistence type="predicted"/>
<dbReference type="Gene3D" id="3.40.462.10">
    <property type="entry name" value="FAD-linked oxidases, C-terminal domain"/>
    <property type="match status" value="1"/>
</dbReference>
<dbReference type="GO" id="GO:0004458">
    <property type="term" value="F:D-lactate dehydrogenase (cytochrome) activity"/>
    <property type="evidence" value="ECO:0007669"/>
    <property type="project" value="TreeGrafter"/>
</dbReference>
<evidence type="ECO:0000313" key="5">
    <source>
        <dbReference type="Proteomes" id="UP000269041"/>
    </source>
</evidence>
<feature type="domain" description="FAD-binding PCMH-type" evidence="3">
    <location>
        <begin position="28"/>
        <end position="207"/>
    </location>
</feature>
<comment type="caution">
    <text evidence="4">The sequence shown here is derived from an EMBL/GenBank/DDBJ whole genome shotgun (WGS) entry which is preliminary data.</text>
</comment>
<dbReference type="EMBL" id="RSFA01000033">
    <property type="protein sequence ID" value="RSD31383.1"/>
    <property type="molecule type" value="Genomic_DNA"/>
</dbReference>
<evidence type="ECO:0000313" key="4">
    <source>
        <dbReference type="EMBL" id="RSD31383.1"/>
    </source>
</evidence>
<dbReference type="GO" id="GO:0071949">
    <property type="term" value="F:FAD binding"/>
    <property type="evidence" value="ECO:0007669"/>
    <property type="project" value="InterPro"/>
</dbReference>
<dbReference type="Gene3D" id="3.30.465.10">
    <property type="match status" value="1"/>
</dbReference>
<protein>
    <submittedName>
        <fullName evidence="4">FAD-binding oxidoreductase</fullName>
    </submittedName>
</protein>
<dbReference type="Proteomes" id="UP000269041">
    <property type="component" value="Unassembled WGS sequence"/>
</dbReference>
<accession>A0A3R9L2D4</accession>
<dbReference type="InterPro" id="IPR016170">
    <property type="entry name" value="Cytok_DH_C_sf"/>
</dbReference>
<dbReference type="GO" id="GO:0008720">
    <property type="term" value="F:D-lactate dehydrogenase (NAD+) activity"/>
    <property type="evidence" value="ECO:0007669"/>
    <property type="project" value="TreeGrafter"/>
</dbReference>
<dbReference type="InterPro" id="IPR036318">
    <property type="entry name" value="FAD-bd_PCMH-like_sf"/>
</dbReference>
<sequence length="530" mass="59947">MKEHVLFCVEEKDFCVKGVEVHSGLGKHSCTISEVFKPKNDLQLKRFIGQAYIDKQPFYPISKGNNWGYGYKSPASDGCILLDMSEMNRILNFDEELGVVEIEPGVTQGQLAEYLKHSKWMLDCTGAGPDTSLVGNILERGFGHGPVGNRSRHFTISELILSTGEVFGLNHSIRYCGRAGLSANLHELFTQNNIAVISKMKFELMLRPQSSLRCLVRLNSPNDLCEYIEIMRQLKSEGSIDGLPHLANSYRILTMMERFNFDKWDPSVGISDHHIAPLCKKHGITPWSGAFLIAGTREVAKAKAKRVKKLLKPIAQVNIVSFNNLNRSNILVQGAGKLFGRIALYRRLQNSLNDFTKMMDMFEGNPKDLALKGCYWRYDGEIPEKMDPVIDGAGFFWIAPSLPMLGDEVEKCMRLTKQAFDKAGFEFGVTITAVSPHMCQAIISIYYNANNSEETDKAAELRQKLSSLYQRYQWPCYRRSVDEMPFDSEHELEPEALILRKRIKLALDTDNILAPGRYQMSNTYQIGEAK</sequence>
<name>A0A3R9L2D4_9VIBR</name>
<dbReference type="Gene3D" id="3.30.43.10">
    <property type="entry name" value="Uridine Diphospho-n-acetylenolpyruvylglucosamine Reductase, domain 2"/>
    <property type="match status" value="1"/>
</dbReference>
<dbReference type="PANTHER" id="PTHR11748:SF114">
    <property type="entry name" value="ARYL-ALCOHOL OXIDASE VANILLYL-ALCOHOL OXIDASE (AFU_ORTHOLOGUE AFUA_3G09500)-RELATED"/>
    <property type="match status" value="1"/>
</dbReference>
<dbReference type="InterPro" id="IPR016166">
    <property type="entry name" value="FAD-bd_PCMH"/>
</dbReference>